<comment type="caution">
    <text evidence="5">The sequence shown here is derived from an EMBL/GenBank/DDBJ whole genome shotgun (WGS) entry which is preliminary data.</text>
</comment>
<dbReference type="InterPro" id="IPR036322">
    <property type="entry name" value="WD40_repeat_dom_sf"/>
</dbReference>
<evidence type="ECO:0000256" key="1">
    <source>
        <dbReference type="ARBA" id="ARBA00022574"/>
    </source>
</evidence>
<dbReference type="Pfam" id="PF00400">
    <property type="entry name" value="WD40"/>
    <property type="match status" value="7"/>
</dbReference>
<dbReference type="InterPro" id="IPR020472">
    <property type="entry name" value="WD40_PAC1"/>
</dbReference>
<evidence type="ECO:0000313" key="6">
    <source>
        <dbReference type="Proteomes" id="UP001501867"/>
    </source>
</evidence>
<reference evidence="6" key="1">
    <citation type="journal article" date="2019" name="Int. J. Syst. Evol. Microbiol.">
        <title>The Global Catalogue of Microorganisms (GCM) 10K type strain sequencing project: providing services to taxonomists for standard genome sequencing and annotation.</title>
        <authorList>
            <consortium name="The Broad Institute Genomics Platform"/>
            <consortium name="The Broad Institute Genome Sequencing Center for Infectious Disease"/>
            <person name="Wu L."/>
            <person name="Ma J."/>
        </authorList>
    </citation>
    <scope>NUCLEOTIDE SEQUENCE [LARGE SCALE GENOMIC DNA]</scope>
    <source>
        <strain evidence="6">JCM 4505</strain>
    </source>
</reference>
<gene>
    <name evidence="5" type="ORF">GCM10010302_31680</name>
</gene>
<dbReference type="Gene3D" id="2.130.10.10">
    <property type="entry name" value="YVTN repeat-like/Quinoprotein amine dehydrogenase"/>
    <property type="match status" value="3"/>
</dbReference>
<evidence type="ECO:0000256" key="2">
    <source>
        <dbReference type="ARBA" id="ARBA00022737"/>
    </source>
</evidence>
<feature type="repeat" description="WD" evidence="3">
    <location>
        <begin position="283"/>
        <end position="315"/>
    </location>
</feature>
<dbReference type="PRINTS" id="PR00320">
    <property type="entry name" value="GPROTEINBRPT"/>
</dbReference>
<accession>A0ABP3F552</accession>
<feature type="repeat" description="WD" evidence="3">
    <location>
        <begin position="325"/>
        <end position="357"/>
    </location>
</feature>
<dbReference type="SUPFAM" id="SSF50978">
    <property type="entry name" value="WD40 repeat-like"/>
    <property type="match status" value="1"/>
</dbReference>
<dbReference type="CDD" id="cd00200">
    <property type="entry name" value="WD40"/>
    <property type="match status" value="1"/>
</dbReference>
<keyword evidence="1 3" id="KW-0853">WD repeat</keyword>
<dbReference type="EMBL" id="BAAABV010000015">
    <property type="protein sequence ID" value="GAA0290795.1"/>
    <property type="molecule type" value="Genomic_DNA"/>
</dbReference>
<proteinExistence type="predicted"/>
<dbReference type="InterPro" id="IPR001680">
    <property type="entry name" value="WD40_rpt"/>
</dbReference>
<evidence type="ECO:0000256" key="3">
    <source>
        <dbReference type="PROSITE-ProRule" id="PRU00221"/>
    </source>
</evidence>
<feature type="region of interest" description="Disordered" evidence="4">
    <location>
        <begin position="124"/>
        <end position="166"/>
    </location>
</feature>
<feature type="repeat" description="WD" evidence="3">
    <location>
        <begin position="367"/>
        <end position="408"/>
    </location>
</feature>
<organism evidence="5 6">
    <name type="scientific">Streptomyces polychromogenes</name>
    <dbReference type="NCBI Taxonomy" id="67342"/>
    <lineage>
        <taxon>Bacteria</taxon>
        <taxon>Bacillati</taxon>
        <taxon>Actinomycetota</taxon>
        <taxon>Actinomycetes</taxon>
        <taxon>Kitasatosporales</taxon>
        <taxon>Streptomycetaceae</taxon>
        <taxon>Streptomyces</taxon>
    </lineage>
</organism>
<dbReference type="PANTHER" id="PTHR19879:SF9">
    <property type="entry name" value="TRANSCRIPTION INITIATION FACTOR TFIID SUBUNIT 5"/>
    <property type="match status" value="1"/>
</dbReference>
<dbReference type="PANTHER" id="PTHR19879">
    <property type="entry name" value="TRANSCRIPTION INITIATION FACTOR TFIID"/>
    <property type="match status" value="1"/>
</dbReference>
<dbReference type="PROSITE" id="PS50294">
    <property type="entry name" value="WD_REPEATS_REGION"/>
    <property type="match status" value="5"/>
</dbReference>
<feature type="repeat" description="WD" evidence="3">
    <location>
        <begin position="201"/>
        <end position="233"/>
    </location>
</feature>
<sequence>MANGSRDREDEDFDQALAALAEALRALRIEQGHPSYRRISRRAPVGRPLSVTGIGSVMAGEYLPSIDFLVALVRTLLAFDTERGPLPSLSDPRLAEWKSRWGRLKVLQDRGKLDGKTSVVNRRDAVAGTTVTGSPTAERNLPAGEGNTGSADEPASDEAGTSHPGPAEIASLRQVVALRGMAARVVLSALGRGEYFDLEPLFGHTGGSVGVSFSPDGRLLLTTGVDGTVRVWDPIAHELITSHDWRARGISRVAFSPDGRLLVATSGDGGLRLWDPVSDAITFIGDSLDIIGIAFCPDNRHFATVASSGEVLLWDTLVGDVLSHYIGRSGGSGVVAFSSDGQLLATTGPDDELVLWDPFAKEVTAALASHPGGSTGLAFSSDGKHLAATGANGTVRLWETGTHRPVAAHRHHTGHPGGSTGLAFSPDGRLLATTGADGTVRLWEAVSRRPATVFTGHRGSSTGVAFSPDGQLLATTGADGSVRLWITPLG</sequence>
<evidence type="ECO:0000313" key="5">
    <source>
        <dbReference type="EMBL" id="GAA0290795.1"/>
    </source>
</evidence>
<dbReference type="SMART" id="SM00320">
    <property type="entry name" value="WD40"/>
    <property type="match status" value="7"/>
</dbReference>
<protein>
    <submittedName>
        <fullName evidence="5">Uncharacterized protein</fullName>
    </submittedName>
</protein>
<dbReference type="PROSITE" id="PS50082">
    <property type="entry name" value="WD_REPEATS_2"/>
    <property type="match status" value="7"/>
</dbReference>
<feature type="repeat" description="WD" evidence="3">
    <location>
        <begin position="250"/>
        <end position="275"/>
    </location>
</feature>
<feature type="repeat" description="WD" evidence="3">
    <location>
        <begin position="412"/>
        <end position="453"/>
    </location>
</feature>
<dbReference type="Proteomes" id="UP001501867">
    <property type="component" value="Unassembled WGS sequence"/>
</dbReference>
<evidence type="ECO:0000256" key="4">
    <source>
        <dbReference type="SAM" id="MobiDB-lite"/>
    </source>
</evidence>
<keyword evidence="6" id="KW-1185">Reference proteome</keyword>
<feature type="repeat" description="WD" evidence="3">
    <location>
        <begin position="454"/>
        <end position="485"/>
    </location>
</feature>
<keyword evidence="2" id="KW-0677">Repeat</keyword>
<dbReference type="InterPro" id="IPR015943">
    <property type="entry name" value="WD40/YVTN_repeat-like_dom_sf"/>
</dbReference>
<name>A0ABP3F552_9ACTN</name>